<gene>
    <name evidence="3" type="ORF">EV189_0736</name>
</gene>
<protein>
    <submittedName>
        <fullName evidence="3">Uncharacterized protein (DUF58 family)</fullName>
    </submittedName>
</protein>
<dbReference type="EMBL" id="SGXD01000001">
    <property type="protein sequence ID" value="RZS91494.1"/>
    <property type="molecule type" value="Genomic_DNA"/>
</dbReference>
<accession>A0A4Q7NWD8</accession>
<sequence>MSRPAWAPAPEVVLVGAAALVVLVYGVVGGRVDVAVLAVAPLLAAERLLRRRPTTGATGRAATTVDAEGRITALAELEAPTDVPALVVRASVPGRSPAEAVVAVGGTRQLAVTTGAGRTGPLPAPLLEHVGLGPGAATRGGVGRLEPPVVPVAPVARRLPLAPLPARLRGLSGSHEARRVGEGGSLHDVHPFGPGDRLNRIDWRTTARRSPDLQELYVRRTSVLAEATVAIVLDSRDDLGPDPRTWARAELPAGTTSLELAREAAASLAQHYLAAGDRVALEDLGLRRRPVRAGAGRRHLDRLLDQLARTAPEAQSLARVRAPQLTSGALVYVLSTFLDDSAADLARQWRATGHRVFAVDVLPQLETRRLERRHRLALRVAELARTDRLAALATAGIPAVRWSGTPERELLALSRLERRR</sequence>
<keyword evidence="1" id="KW-1133">Transmembrane helix</keyword>
<keyword evidence="1" id="KW-0472">Membrane</keyword>
<reference evidence="3 4" key="1">
    <citation type="submission" date="2019-02" db="EMBL/GenBank/DDBJ databases">
        <title>Genomic Encyclopedia of Type Strains, Phase IV (KMG-IV): sequencing the most valuable type-strain genomes for metagenomic binning, comparative biology and taxonomic classification.</title>
        <authorList>
            <person name="Goeker M."/>
        </authorList>
    </citation>
    <scope>NUCLEOTIDE SEQUENCE [LARGE SCALE GENOMIC DNA]</scope>
    <source>
        <strain evidence="3 4">DSM 45622</strain>
    </source>
</reference>
<feature type="transmembrane region" description="Helical" evidence="1">
    <location>
        <begin position="12"/>
        <end position="45"/>
    </location>
</feature>
<evidence type="ECO:0000259" key="2">
    <source>
        <dbReference type="Pfam" id="PF01882"/>
    </source>
</evidence>
<dbReference type="PANTHER" id="PTHR33608:SF14">
    <property type="entry name" value="POSSIBLE CONSERVED SECRETED PROTEIN"/>
    <property type="match status" value="1"/>
</dbReference>
<dbReference type="OrthoDB" id="9776116at2"/>
<name>A0A4Q7NWD8_9ACTN</name>
<dbReference type="RefSeq" id="WP_130491557.1">
    <property type="nucleotide sequence ID" value="NZ_SGXD01000001.1"/>
</dbReference>
<feature type="domain" description="DUF58" evidence="2">
    <location>
        <begin position="189"/>
        <end position="367"/>
    </location>
</feature>
<keyword evidence="1" id="KW-0812">Transmembrane</keyword>
<dbReference type="Pfam" id="PF01882">
    <property type="entry name" value="DUF58"/>
    <property type="match status" value="1"/>
</dbReference>
<evidence type="ECO:0000313" key="4">
    <source>
        <dbReference type="Proteomes" id="UP000293638"/>
    </source>
</evidence>
<keyword evidence="4" id="KW-1185">Reference proteome</keyword>
<dbReference type="PANTHER" id="PTHR33608">
    <property type="entry name" value="BLL2464 PROTEIN"/>
    <property type="match status" value="1"/>
</dbReference>
<dbReference type="Proteomes" id="UP000293638">
    <property type="component" value="Unassembled WGS sequence"/>
</dbReference>
<organism evidence="3 4">
    <name type="scientific">Motilibacter rhizosphaerae</name>
    <dbReference type="NCBI Taxonomy" id="598652"/>
    <lineage>
        <taxon>Bacteria</taxon>
        <taxon>Bacillati</taxon>
        <taxon>Actinomycetota</taxon>
        <taxon>Actinomycetes</taxon>
        <taxon>Motilibacterales</taxon>
        <taxon>Motilibacteraceae</taxon>
        <taxon>Motilibacter</taxon>
    </lineage>
</organism>
<comment type="caution">
    <text evidence="3">The sequence shown here is derived from an EMBL/GenBank/DDBJ whole genome shotgun (WGS) entry which is preliminary data.</text>
</comment>
<dbReference type="InterPro" id="IPR002881">
    <property type="entry name" value="DUF58"/>
</dbReference>
<dbReference type="AlphaFoldDB" id="A0A4Q7NWD8"/>
<proteinExistence type="predicted"/>
<evidence type="ECO:0000313" key="3">
    <source>
        <dbReference type="EMBL" id="RZS91494.1"/>
    </source>
</evidence>
<evidence type="ECO:0000256" key="1">
    <source>
        <dbReference type="SAM" id="Phobius"/>
    </source>
</evidence>